<dbReference type="PANTHER" id="PTHR43549:SF2">
    <property type="entry name" value="MULTIDRUG RESISTANCE PROTEIN NORM-RELATED"/>
    <property type="match status" value="1"/>
</dbReference>
<comment type="caution">
    <text evidence="8">The sequence shown here is derived from an EMBL/GenBank/DDBJ whole genome shotgun (WGS) entry which is preliminary data.</text>
</comment>
<dbReference type="Proteomes" id="UP001205185">
    <property type="component" value="Unassembled WGS sequence"/>
</dbReference>
<keyword evidence="6 7" id="KW-0472">Membrane</keyword>
<evidence type="ECO:0000256" key="4">
    <source>
        <dbReference type="ARBA" id="ARBA00022692"/>
    </source>
</evidence>
<accession>A0ABT1IBY7</accession>
<protein>
    <submittedName>
        <fullName evidence="8">Efflux protein, MATE family</fullName>
    </submittedName>
</protein>
<dbReference type="EMBL" id="JAMTCO010000006">
    <property type="protein sequence ID" value="MCP2270144.1"/>
    <property type="molecule type" value="Genomic_DNA"/>
</dbReference>
<keyword evidence="3" id="KW-1003">Cell membrane</keyword>
<feature type="transmembrane region" description="Helical" evidence="7">
    <location>
        <begin position="270"/>
        <end position="291"/>
    </location>
</feature>
<evidence type="ECO:0000256" key="1">
    <source>
        <dbReference type="ARBA" id="ARBA00004651"/>
    </source>
</evidence>
<feature type="transmembrane region" description="Helical" evidence="7">
    <location>
        <begin position="236"/>
        <end position="258"/>
    </location>
</feature>
<name>A0ABT1IBY7_9PSEU</name>
<comment type="subcellular location">
    <subcellularLocation>
        <location evidence="1">Cell membrane</location>
        <topology evidence="1">Multi-pass membrane protein</topology>
    </subcellularLocation>
</comment>
<feature type="transmembrane region" description="Helical" evidence="7">
    <location>
        <begin position="135"/>
        <end position="158"/>
    </location>
</feature>
<evidence type="ECO:0000256" key="7">
    <source>
        <dbReference type="SAM" id="Phobius"/>
    </source>
</evidence>
<feature type="transmembrane region" description="Helical" evidence="7">
    <location>
        <begin position="391"/>
        <end position="412"/>
    </location>
</feature>
<dbReference type="InterPro" id="IPR048279">
    <property type="entry name" value="MdtK-like"/>
</dbReference>
<dbReference type="InterPro" id="IPR002528">
    <property type="entry name" value="MATE_fam"/>
</dbReference>
<proteinExistence type="predicted"/>
<organism evidence="8 9">
    <name type="scientific">Actinokineospora diospyrosa</name>
    <dbReference type="NCBI Taxonomy" id="103728"/>
    <lineage>
        <taxon>Bacteria</taxon>
        <taxon>Bacillati</taxon>
        <taxon>Actinomycetota</taxon>
        <taxon>Actinomycetes</taxon>
        <taxon>Pseudonocardiales</taxon>
        <taxon>Pseudonocardiaceae</taxon>
        <taxon>Actinokineospora</taxon>
    </lineage>
</organism>
<sequence length="445" mass="44969">MSASVERLRTGSPARLVPALAVPTVVGLVASVAYQFMNTFFVARIGVSAVAAVVVVFPVTLVVTAAASGLGQGLSSVVSRALGAEDHDTASTAARTGLIVGVTGGAILAAALGAALALGGLALLSVPEDIRDLAVAYAVPTLAAYVVMTINVLCGFLARAEGNTRFSMRTQLIAFVTNLALDPLLIFSLDLGVAGAGIATLIAQAAAALAYRWYFRSGPGTLRPATARTRLAILRPALAIGAPTTIGLLLSSVTQSYLNSIAAGYSADHLAAIGVVLRLYLLGVLVVTGFCTGSQGLLGYTVGRGDHSRMRAILRILTLYVLAVAALLSALVWLLPTSIASLFAAPGPVRDLIADALPVVFSGLPALGLVVVATTLFQAQGRPRPALATTLLRNGILLVPAITAATALSGAAGIPTGQLLSDLIAGLVGAAILIRQSASSPGSGR</sequence>
<evidence type="ECO:0000256" key="5">
    <source>
        <dbReference type="ARBA" id="ARBA00022989"/>
    </source>
</evidence>
<keyword evidence="9" id="KW-1185">Reference proteome</keyword>
<keyword evidence="4 7" id="KW-0812">Transmembrane</keyword>
<evidence type="ECO:0000256" key="2">
    <source>
        <dbReference type="ARBA" id="ARBA00022448"/>
    </source>
</evidence>
<dbReference type="PANTHER" id="PTHR43549">
    <property type="entry name" value="MULTIDRUG RESISTANCE PROTEIN YPNP-RELATED"/>
    <property type="match status" value="1"/>
</dbReference>
<keyword evidence="5 7" id="KW-1133">Transmembrane helix</keyword>
<feature type="transmembrane region" description="Helical" evidence="7">
    <location>
        <begin position="312"/>
        <end position="336"/>
    </location>
</feature>
<evidence type="ECO:0000256" key="3">
    <source>
        <dbReference type="ARBA" id="ARBA00022475"/>
    </source>
</evidence>
<feature type="transmembrane region" description="Helical" evidence="7">
    <location>
        <begin position="193"/>
        <end position="215"/>
    </location>
</feature>
<dbReference type="PIRSF" id="PIRSF006603">
    <property type="entry name" value="DinF"/>
    <property type="match status" value="1"/>
</dbReference>
<evidence type="ECO:0000313" key="8">
    <source>
        <dbReference type="EMBL" id="MCP2270144.1"/>
    </source>
</evidence>
<feature type="transmembrane region" description="Helical" evidence="7">
    <location>
        <begin position="16"/>
        <end position="37"/>
    </location>
</feature>
<feature type="transmembrane region" description="Helical" evidence="7">
    <location>
        <begin position="49"/>
        <end position="70"/>
    </location>
</feature>
<feature type="transmembrane region" description="Helical" evidence="7">
    <location>
        <begin position="356"/>
        <end position="379"/>
    </location>
</feature>
<evidence type="ECO:0000313" key="9">
    <source>
        <dbReference type="Proteomes" id="UP001205185"/>
    </source>
</evidence>
<gene>
    <name evidence="8" type="ORF">LV75_002645</name>
</gene>
<dbReference type="InterPro" id="IPR052031">
    <property type="entry name" value="Membrane_Transporter-Flippase"/>
</dbReference>
<dbReference type="Pfam" id="PF01554">
    <property type="entry name" value="MatE"/>
    <property type="match status" value="2"/>
</dbReference>
<dbReference type="NCBIfam" id="TIGR00797">
    <property type="entry name" value="matE"/>
    <property type="match status" value="1"/>
</dbReference>
<dbReference type="RefSeq" id="WP_253887132.1">
    <property type="nucleotide sequence ID" value="NZ_BAAAVB010000013.1"/>
</dbReference>
<reference evidence="8 9" key="1">
    <citation type="submission" date="2022-06" db="EMBL/GenBank/DDBJ databases">
        <title>Genomic Encyclopedia of Archaeal and Bacterial Type Strains, Phase II (KMG-II): from individual species to whole genera.</title>
        <authorList>
            <person name="Goeker M."/>
        </authorList>
    </citation>
    <scope>NUCLEOTIDE SEQUENCE [LARGE SCALE GENOMIC DNA]</scope>
    <source>
        <strain evidence="8 9">DSM 44255</strain>
    </source>
</reference>
<evidence type="ECO:0000256" key="6">
    <source>
        <dbReference type="ARBA" id="ARBA00023136"/>
    </source>
</evidence>
<feature type="transmembrane region" description="Helical" evidence="7">
    <location>
        <begin position="98"/>
        <end position="123"/>
    </location>
</feature>
<feature type="transmembrane region" description="Helical" evidence="7">
    <location>
        <begin position="170"/>
        <end position="187"/>
    </location>
</feature>
<keyword evidence="2" id="KW-0813">Transport</keyword>